<protein>
    <recommendedName>
        <fullName evidence="4">Right handed beta helix domain-containing protein</fullName>
    </recommendedName>
</protein>
<feature type="region of interest" description="Disordered" evidence="1">
    <location>
        <begin position="41"/>
        <end position="65"/>
    </location>
</feature>
<proteinExistence type="predicted"/>
<evidence type="ECO:0000313" key="3">
    <source>
        <dbReference type="Proteomes" id="UP001281761"/>
    </source>
</evidence>
<gene>
    <name evidence="2" type="ORF">BLNAU_4866</name>
</gene>
<dbReference type="EMBL" id="JARBJD010000024">
    <property type="protein sequence ID" value="KAK2960313.1"/>
    <property type="molecule type" value="Genomic_DNA"/>
</dbReference>
<organism evidence="2 3">
    <name type="scientific">Blattamonas nauphoetae</name>
    <dbReference type="NCBI Taxonomy" id="2049346"/>
    <lineage>
        <taxon>Eukaryota</taxon>
        <taxon>Metamonada</taxon>
        <taxon>Preaxostyla</taxon>
        <taxon>Oxymonadida</taxon>
        <taxon>Blattamonas</taxon>
    </lineage>
</organism>
<name>A0ABQ9Y973_9EUKA</name>
<sequence>MLTLKEEVILSSAIQIRSDDLSLIGNRTRLLFHHDLQHNSEHFSRSPIQASTKNEQKQTPKVGSDKHSITSFITDHLAPFVDIAIRRTDTATEPAECLTIVGSGLWFDSKALVGGTGPLFSFSLSEQAYSIAASKHALRMETTLLRSTLLNMTCRSPFSPNTQLFGTEVCQRVVGSCVEKSTNHDCGTGMMSANLGGNVMCLNTSFSSCVREHNTMEDFKNTNYTQGDRLNNVPAGTTSVTFTLCTFNEMTVASGEGSGGAALFLHQTLSSLTITVCSFHTCSATADNSSFTQCSTSHVAGSVFVQGASTATIDNCFFELSSANNDGATSEHVPLMAIPTQKTFTSHFLLNLSHQTWSHYRRSTTRDILKPETF</sequence>
<comment type="caution">
    <text evidence="2">The sequence shown here is derived from an EMBL/GenBank/DDBJ whole genome shotgun (WGS) entry which is preliminary data.</text>
</comment>
<reference evidence="2 3" key="1">
    <citation type="journal article" date="2022" name="bioRxiv">
        <title>Genomics of Preaxostyla Flagellates Illuminates Evolutionary Transitions and the Path Towards Mitochondrial Loss.</title>
        <authorList>
            <person name="Novak L.V.F."/>
            <person name="Treitli S.C."/>
            <person name="Pyrih J."/>
            <person name="Halakuc P."/>
            <person name="Pipaliya S.V."/>
            <person name="Vacek V."/>
            <person name="Brzon O."/>
            <person name="Soukal P."/>
            <person name="Eme L."/>
            <person name="Dacks J.B."/>
            <person name="Karnkowska A."/>
            <person name="Elias M."/>
            <person name="Hampl V."/>
        </authorList>
    </citation>
    <scope>NUCLEOTIDE SEQUENCE [LARGE SCALE GENOMIC DNA]</scope>
    <source>
        <strain evidence="2">NAU3</strain>
        <tissue evidence="2">Gut</tissue>
    </source>
</reference>
<keyword evidence="3" id="KW-1185">Reference proteome</keyword>
<evidence type="ECO:0000313" key="2">
    <source>
        <dbReference type="EMBL" id="KAK2960313.1"/>
    </source>
</evidence>
<dbReference type="Proteomes" id="UP001281761">
    <property type="component" value="Unassembled WGS sequence"/>
</dbReference>
<evidence type="ECO:0008006" key="4">
    <source>
        <dbReference type="Google" id="ProtNLM"/>
    </source>
</evidence>
<feature type="compositionally biased region" description="Basic and acidic residues" evidence="1">
    <location>
        <begin position="54"/>
        <end position="65"/>
    </location>
</feature>
<accession>A0ABQ9Y973</accession>
<evidence type="ECO:0000256" key="1">
    <source>
        <dbReference type="SAM" id="MobiDB-lite"/>
    </source>
</evidence>